<dbReference type="PANTHER" id="PTHR23302">
    <property type="entry name" value="TRANSMEMBRANE CHANNEL-RELATED"/>
    <property type="match status" value="1"/>
</dbReference>
<dbReference type="InterPro" id="IPR038900">
    <property type="entry name" value="TMC"/>
</dbReference>
<evidence type="ECO:0000256" key="1">
    <source>
        <dbReference type="SAM" id="Phobius"/>
    </source>
</evidence>
<dbReference type="PANTHER" id="PTHR23302:SF24">
    <property type="entry name" value="TMC DOMAIN-CONTAINING PROTEIN"/>
    <property type="match status" value="1"/>
</dbReference>
<keyword evidence="1" id="KW-1133">Transmembrane helix</keyword>
<sequence>MMSQNGISKLLLSGWDYSIVEPHLANLQKRSNALFIKEKLAKDSRATSSVVITWTKSVFIWLLCLTLVFASCAAIIVIGRRHYDDFFYTCKYWYRPCPELEKIPLIIPALTAILSCLLTRLFVVFGESEHFNNEKRIIFTITRILVMRFALLTSLIFELRELQKMQIVGKTQSRTSFINSFSSIQFVHF</sequence>
<dbReference type="GO" id="GO:0008381">
    <property type="term" value="F:mechanosensitive monoatomic ion channel activity"/>
    <property type="evidence" value="ECO:0007669"/>
    <property type="project" value="TreeGrafter"/>
</dbReference>
<dbReference type="InParanoid" id="E4XFP3"/>
<dbReference type="AlphaFoldDB" id="E4XFP3"/>
<keyword evidence="1" id="KW-0812">Transmembrane</keyword>
<reference evidence="2" key="1">
    <citation type="journal article" date="2010" name="Science">
        <title>Plasticity of animal genome architecture unmasked by rapid evolution of a pelagic tunicate.</title>
        <authorList>
            <person name="Denoeud F."/>
            <person name="Henriet S."/>
            <person name="Mungpakdee S."/>
            <person name="Aury J.M."/>
            <person name="Da Silva C."/>
            <person name="Brinkmann H."/>
            <person name="Mikhaleva J."/>
            <person name="Olsen L.C."/>
            <person name="Jubin C."/>
            <person name="Canestro C."/>
            <person name="Bouquet J.M."/>
            <person name="Danks G."/>
            <person name="Poulain J."/>
            <person name="Campsteijn C."/>
            <person name="Adamski M."/>
            <person name="Cross I."/>
            <person name="Yadetie F."/>
            <person name="Muffato M."/>
            <person name="Louis A."/>
            <person name="Butcher S."/>
            <person name="Tsagkogeorga G."/>
            <person name="Konrad A."/>
            <person name="Singh S."/>
            <person name="Jensen M.F."/>
            <person name="Cong E.H."/>
            <person name="Eikeseth-Otteraa H."/>
            <person name="Noel B."/>
            <person name="Anthouard V."/>
            <person name="Porcel B.M."/>
            <person name="Kachouri-Lafond R."/>
            <person name="Nishino A."/>
            <person name="Ugolini M."/>
            <person name="Chourrout P."/>
            <person name="Nishida H."/>
            <person name="Aasland R."/>
            <person name="Huzurbazar S."/>
            <person name="Westhof E."/>
            <person name="Delsuc F."/>
            <person name="Lehrach H."/>
            <person name="Reinhardt R."/>
            <person name="Weissenbach J."/>
            <person name="Roy S.W."/>
            <person name="Artiguenave F."/>
            <person name="Postlethwait J.H."/>
            <person name="Manak J.R."/>
            <person name="Thompson E.M."/>
            <person name="Jaillon O."/>
            <person name="Du Pasquier L."/>
            <person name="Boudinot P."/>
            <person name="Liberles D.A."/>
            <person name="Volff J.N."/>
            <person name="Philippe H."/>
            <person name="Lenhard B."/>
            <person name="Roest Crollius H."/>
            <person name="Wincker P."/>
            <person name="Chourrout D."/>
        </authorList>
    </citation>
    <scope>NUCLEOTIDE SEQUENCE [LARGE SCALE GENOMIC DNA]</scope>
</reference>
<dbReference type="GO" id="GO:0005886">
    <property type="term" value="C:plasma membrane"/>
    <property type="evidence" value="ECO:0007669"/>
    <property type="project" value="InterPro"/>
</dbReference>
<evidence type="ECO:0000313" key="3">
    <source>
        <dbReference type="Proteomes" id="UP000001307"/>
    </source>
</evidence>
<feature type="transmembrane region" description="Helical" evidence="1">
    <location>
        <begin position="58"/>
        <end position="78"/>
    </location>
</feature>
<proteinExistence type="predicted"/>
<feature type="transmembrane region" description="Helical" evidence="1">
    <location>
        <begin position="137"/>
        <end position="157"/>
    </location>
</feature>
<accession>E4XFP3</accession>
<feature type="transmembrane region" description="Helical" evidence="1">
    <location>
        <begin position="105"/>
        <end position="125"/>
    </location>
</feature>
<dbReference type="EMBL" id="FN653046">
    <property type="protein sequence ID" value="CBY24432.1"/>
    <property type="molecule type" value="Genomic_DNA"/>
</dbReference>
<protein>
    <submittedName>
        <fullName evidence="2">Uncharacterized protein</fullName>
    </submittedName>
</protein>
<keyword evidence="1" id="KW-0472">Membrane</keyword>
<organism evidence="2">
    <name type="scientific">Oikopleura dioica</name>
    <name type="common">Tunicate</name>
    <dbReference type="NCBI Taxonomy" id="34765"/>
    <lineage>
        <taxon>Eukaryota</taxon>
        <taxon>Metazoa</taxon>
        <taxon>Chordata</taxon>
        <taxon>Tunicata</taxon>
        <taxon>Appendicularia</taxon>
        <taxon>Copelata</taxon>
        <taxon>Oikopleuridae</taxon>
        <taxon>Oikopleura</taxon>
    </lineage>
</organism>
<name>E4XFP3_OIKDI</name>
<gene>
    <name evidence="2" type="ORF">GSOID_T00010293001</name>
</gene>
<dbReference type="OrthoDB" id="1936208at2759"/>
<dbReference type="Proteomes" id="UP000001307">
    <property type="component" value="Unassembled WGS sequence"/>
</dbReference>
<keyword evidence="3" id="KW-1185">Reference proteome</keyword>
<evidence type="ECO:0000313" key="2">
    <source>
        <dbReference type="EMBL" id="CBY24432.1"/>
    </source>
</evidence>